<comment type="caution">
    <text evidence="3">The sequence shown here is derived from an EMBL/GenBank/DDBJ whole genome shotgun (WGS) entry which is preliminary data.</text>
</comment>
<evidence type="ECO:0000259" key="2">
    <source>
        <dbReference type="Pfam" id="PF22778"/>
    </source>
</evidence>
<dbReference type="PANTHER" id="PTHR34599">
    <property type="entry name" value="PEROXIDASE-RELATED"/>
    <property type="match status" value="1"/>
</dbReference>
<dbReference type="InterPro" id="IPR016119">
    <property type="entry name" value="Br/Cl_peroxidase_C"/>
</dbReference>
<dbReference type="InterPro" id="IPR049283">
    <property type="entry name" value="DUF6851"/>
</dbReference>
<feature type="domain" description="DUF6851" evidence="1">
    <location>
        <begin position="95"/>
        <end position="231"/>
    </location>
</feature>
<dbReference type="InterPro" id="IPR055161">
    <property type="entry name" value="NapH1-like_2nd"/>
</dbReference>
<name>A0A6V8L3P7_9ACTN</name>
<dbReference type="Proteomes" id="UP000482960">
    <property type="component" value="Unassembled WGS sequence"/>
</dbReference>
<dbReference type="EMBL" id="BLPG01000001">
    <property type="protein sequence ID" value="GFJ87325.1"/>
    <property type="molecule type" value="Genomic_DNA"/>
</dbReference>
<dbReference type="SUPFAM" id="SSF48317">
    <property type="entry name" value="Acid phosphatase/Vanadium-dependent haloperoxidase"/>
    <property type="match status" value="1"/>
</dbReference>
<reference evidence="3 4" key="1">
    <citation type="submission" date="2020-03" db="EMBL/GenBank/DDBJ databases">
        <title>Whole genome shotgun sequence of Phytohabitans rumicis NBRC 108638.</title>
        <authorList>
            <person name="Komaki H."/>
            <person name="Tamura T."/>
        </authorList>
    </citation>
    <scope>NUCLEOTIDE SEQUENCE [LARGE SCALE GENOMIC DNA]</scope>
    <source>
        <strain evidence="3 4">NBRC 108638</strain>
    </source>
</reference>
<dbReference type="Pfam" id="PF22778">
    <property type="entry name" value="VCPO_2nd"/>
    <property type="match status" value="1"/>
</dbReference>
<dbReference type="Gene3D" id="1.10.606.10">
    <property type="entry name" value="Vanadium-containing Chloroperoxidase, domain 2"/>
    <property type="match status" value="1"/>
</dbReference>
<evidence type="ECO:0008006" key="5">
    <source>
        <dbReference type="Google" id="ProtNLM"/>
    </source>
</evidence>
<feature type="domain" description="Vanadium-dependent haloperoxidase NapH1-like second helical-bundle" evidence="2">
    <location>
        <begin position="343"/>
        <end position="518"/>
    </location>
</feature>
<dbReference type="PROSITE" id="PS51318">
    <property type="entry name" value="TAT"/>
    <property type="match status" value="1"/>
</dbReference>
<accession>A0A6V8L3P7</accession>
<dbReference type="CDD" id="cd03398">
    <property type="entry name" value="PAP2_haloperoxidase"/>
    <property type="match status" value="1"/>
</dbReference>
<evidence type="ECO:0000313" key="3">
    <source>
        <dbReference type="EMBL" id="GFJ87325.1"/>
    </source>
</evidence>
<dbReference type="RefSeq" id="WP_173074236.1">
    <property type="nucleotide sequence ID" value="NZ_BAABJB010000061.1"/>
</dbReference>
<organism evidence="3 4">
    <name type="scientific">Phytohabitans rumicis</name>
    <dbReference type="NCBI Taxonomy" id="1076125"/>
    <lineage>
        <taxon>Bacteria</taxon>
        <taxon>Bacillati</taxon>
        <taxon>Actinomycetota</taxon>
        <taxon>Actinomycetes</taxon>
        <taxon>Micromonosporales</taxon>
        <taxon>Micromonosporaceae</taxon>
    </lineage>
</organism>
<dbReference type="AlphaFoldDB" id="A0A6V8L3P7"/>
<gene>
    <name evidence="3" type="ORF">Prum_009670</name>
</gene>
<dbReference type="GO" id="GO:0004601">
    <property type="term" value="F:peroxidase activity"/>
    <property type="evidence" value="ECO:0007669"/>
    <property type="project" value="InterPro"/>
</dbReference>
<dbReference type="PANTHER" id="PTHR34599:SF2">
    <property type="entry name" value="TRAF-TYPE DOMAIN-CONTAINING PROTEIN"/>
    <property type="match status" value="1"/>
</dbReference>
<dbReference type="InterPro" id="IPR006311">
    <property type="entry name" value="TAT_signal"/>
</dbReference>
<keyword evidence="4" id="KW-1185">Reference proteome</keyword>
<dbReference type="SMR" id="A0A6V8L3P7"/>
<dbReference type="Pfam" id="PF21167">
    <property type="entry name" value="DUF6851"/>
    <property type="match status" value="1"/>
</dbReference>
<proteinExistence type="predicted"/>
<dbReference type="InterPro" id="IPR052559">
    <property type="entry name" value="V-haloperoxidase"/>
</dbReference>
<protein>
    <recommendedName>
        <fullName evidence="5">Phosphatidic acid phosphatase type 2/haloperoxidase domain-containing protein</fullName>
    </recommendedName>
</protein>
<evidence type="ECO:0000259" key="1">
    <source>
        <dbReference type="Pfam" id="PF21167"/>
    </source>
</evidence>
<sequence length="518" mass="57001">MTTSGSSPVSDLSLQRRSLLLGGAGGAAALVFGLPGAAAADSSAALAAPAFDFDTDIALNLMFPPDESIRDSSSLKFFAPMDVTLFIWFTQSTVIAWFDAVAPYHPTAVGVHTRIPRRPASESTTNRNMNIAIFHASYQVLKSAVPDQAPLFGQVMASVGLNPNDESVDPTTPVGIGNLAGRGAAAARTRDGMNILGDIGRRYNPQPFADYTGYRPVNTAFKLTNPSRWQPQLTPHRRRLGAGVGDKGIYTIQHFVTPQMRLAKPYSYKSPAQFRLAPPDHTDHHRRRDYKRSVDEMLEASASLTDKQKAMAEFFDNKLIGIGQPPAVVARKRNLDLHSWVHLLTIHNTAVYDALVAVWHQKAKYDAVRPFSAIRHVYGSRRLTAWGGPGKGTVHDIRADEWASYLNVGDHPEYPSGSTTLCSAEAQAVRRFFGDDVLDWRFPIPAGWTLVEPGITPANNIELHWPTWTDLVQDCGISRVWGGVHFRKTIERSIEFGGQCGDLAYEFMQRYISGDAED</sequence>
<reference evidence="3 4" key="2">
    <citation type="submission" date="2020-03" db="EMBL/GenBank/DDBJ databases">
        <authorList>
            <person name="Ichikawa N."/>
            <person name="Kimura A."/>
            <person name="Kitahashi Y."/>
            <person name="Uohara A."/>
        </authorList>
    </citation>
    <scope>NUCLEOTIDE SEQUENCE [LARGE SCALE GENOMIC DNA]</scope>
    <source>
        <strain evidence="3 4">NBRC 108638</strain>
    </source>
</reference>
<dbReference type="InterPro" id="IPR036938">
    <property type="entry name" value="PAP2/HPO_sf"/>
</dbReference>
<evidence type="ECO:0000313" key="4">
    <source>
        <dbReference type="Proteomes" id="UP000482960"/>
    </source>
</evidence>